<dbReference type="OrthoDB" id="10264848at2759"/>
<evidence type="ECO:0000256" key="1">
    <source>
        <dbReference type="SAM" id="MobiDB-lite"/>
    </source>
</evidence>
<feature type="compositionally biased region" description="Pro residues" evidence="1">
    <location>
        <begin position="95"/>
        <end position="118"/>
    </location>
</feature>
<protein>
    <recommendedName>
        <fullName evidence="2">VPS9 domain-containing protein</fullName>
    </recommendedName>
</protein>
<dbReference type="GO" id="GO:0005829">
    <property type="term" value="C:cytosol"/>
    <property type="evidence" value="ECO:0007669"/>
    <property type="project" value="TreeGrafter"/>
</dbReference>
<dbReference type="GO" id="GO:0005085">
    <property type="term" value="F:guanyl-nucleotide exchange factor activity"/>
    <property type="evidence" value="ECO:0007669"/>
    <property type="project" value="InterPro"/>
</dbReference>
<feature type="region of interest" description="Disordered" evidence="1">
    <location>
        <begin position="91"/>
        <end position="159"/>
    </location>
</feature>
<dbReference type="SMART" id="SM00167">
    <property type="entry name" value="VPS9"/>
    <property type="match status" value="1"/>
</dbReference>
<dbReference type="PANTHER" id="PTHR23101:SF98">
    <property type="entry name" value="VPS9 DOMAIN-CONTAINING PROTEIN 1"/>
    <property type="match status" value="1"/>
</dbReference>
<evidence type="ECO:0000259" key="2">
    <source>
        <dbReference type="PROSITE" id="PS51205"/>
    </source>
</evidence>
<dbReference type="AlphaFoldDB" id="A0A9Q1CY55"/>
<dbReference type="GO" id="GO:0031267">
    <property type="term" value="F:small GTPase binding"/>
    <property type="evidence" value="ECO:0007669"/>
    <property type="project" value="TreeGrafter"/>
</dbReference>
<feature type="domain" description="VPS9" evidence="2">
    <location>
        <begin position="522"/>
        <end position="679"/>
    </location>
</feature>
<reference evidence="3" key="1">
    <citation type="journal article" date="2023" name="Science">
        <title>Genome structures resolve the early diversification of teleost fishes.</title>
        <authorList>
            <person name="Parey E."/>
            <person name="Louis A."/>
            <person name="Montfort J."/>
            <person name="Bouchez O."/>
            <person name="Roques C."/>
            <person name="Iampietro C."/>
            <person name="Lluch J."/>
            <person name="Castinel A."/>
            <person name="Donnadieu C."/>
            <person name="Desvignes T."/>
            <person name="Floi Bucao C."/>
            <person name="Jouanno E."/>
            <person name="Wen M."/>
            <person name="Mejri S."/>
            <person name="Dirks R."/>
            <person name="Jansen H."/>
            <person name="Henkel C."/>
            <person name="Chen W.J."/>
            <person name="Zahm M."/>
            <person name="Cabau C."/>
            <person name="Klopp C."/>
            <person name="Thompson A.W."/>
            <person name="Robinson-Rechavi M."/>
            <person name="Braasch I."/>
            <person name="Lecointre G."/>
            <person name="Bobe J."/>
            <person name="Postlethwait J.H."/>
            <person name="Berthelot C."/>
            <person name="Roest Crollius H."/>
            <person name="Guiguen Y."/>
        </authorList>
    </citation>
    <scope>NUCLEOTIDE SEQUENCE</scope>
    <source>
        <strain evidence="3">Concon-B</strain>
    </source>
</reference>
<dbReference type="Proteomes" id="UP001152803">
    <property type="component" value="Unassembled WGS sequence"/>
</dbReference>
<organism evidence="3 4">
    <name type="scientific">Conger conger</name>
    <name type="common">Conger eel</name>
    <name type="synonym">Muraena conger</name>
    <dbReference type="NCBI Taxonomy" id="82655"/>
    <lineage>
        <taxon>Eukaryota</taxon>
        <taxon>Metazoa</taxon>
        <taxon>Chordata</taxon>
        <taxon>Craniata</taxon>
        <taxon>Vertebrata</taxon>
        <taxon>Euteleostomi</taxon>
        <taxon>Actinopterygii</taxon>
        <taxon>Neopterygii</taxon>
        <taxon>Teleostei</taxon>
        <taxon>Anguilliformes</taxon>
        <taxon>Congridae</taxon>
        <taxon>Conger</taxon>
    </lineage>
</organism>
<dbReference type="GO" id="GO:0030139">
    <property type="term" value="C:endocytic vesicle"/>
    <property type="evidence" value="ECO:0007669"/>
    <property type="project" value="TreeGrafter"/>
</dbReference>
<dbReference type="EMBL" id="JAFJMO010000017">
    <property type="protein sequence ID" value="KAJ8252195.1"/>
    <property type="molecule type" value="Genomic_DNA"/>
</dbReference>
<dbReference type="Gene3D" id="1.20.1050.80">
    <property type="entry name" value="VPS9 domain"/>
    <property type="match status" value="1"/>
</dbReference>
<dbReference type="SUPFAM" id="SSF109993">
    <property type="entry name" value="VPS9 domain"/>
    <property type="match status" value="1"/>
</dbReference>
<comment type="caution">
    <text evidence="3">The sequence shown here is derived from an EMBL/GenBank/DDBJ whole genome shotgun (WGS) entry which is preliminary data.</text>
</comment>
<proteinExistence type="predicted"/>
<dbReference type="InterPro" id="IPR037191">
    <property type="entry name" value="VPS9_dom_sf"/>
</dbReference>
<sequence length="782" mass="87103">MAFPASDGGLKPLQNAMKLANIAIQLEAGNRHKEAYCEYLRSINFIAHTLLEDAVSKPEGEMMNVEVQRMLRLAEQCLERVKSFIAKRGEVPAPALTPPPAAPPIPDAPPMAHGPPPSSGTVQNEVVPVDSELTPRQPPRPTHRRVLSEGGGEPSPFLPPEIFQKLQEVESRDTKKELTPIEEASRLNQKLKANYEARLARLHPGQATQKTSLLRLFAGRMPRLRPKAPTDLLLYWKKLKAFLKTLSLQRQMMENLIIAKARQDALHRKMEERRLRLQEEANRRFAGSGMLSPEEQEQKLLYANVLEYEQDHDWPKLWKANLKKSPNDSALISGLISYLLSCSEHPVMKLLKRLQYRVYNRLYPIVSEGSAPSPPLPMKGSRSVQNLRSDQLPARPSLAHSEESARVEAPPPVPDRENSFEDLEQYLTQLDWSSAPDSAPDLPGPPVETYIGHLEECALKDHLRAVIKDIHNAIDRLLSLCLLSFECLNTAASKDQCVACLEEAFFCPIWRPLLALFRKVYRERELSFRASMRLCRNATPGDIGVASKLFPEDLALLHGSYPYESAVQELRHLCQESCPQRKLECIVRTLRLICVCAEDYRSLQEPDAPASTAAIGADDLLPILSFVALRTELPQLVSECAALEEFIHEGYLIGEEGYCLTSMQSALSYIHLSPGELVASGAGSRCSVVREGKVPGGRGQFQSADLRCFSLTLKPTGSELRPRPLSRSQSLWCWLNRQLSVTLDRPPALCGRTLTAGVATGDSGEGITVCLMNSNELLSPTL</sequence>
<evidence type="ECO:0000313" key="4">
    <source>
        <dbReference type="Proteomes" id="UP001152803"/>
    </source>
</evidence>
<accession>A0A9Q1CY55</accession>
<evidence type="ECO:0000313" key="3">
    <source>
        <dbReference type="EMBL" id="KAJ8252195.1"/>
    </source>
</evidence>
<dbReference type="Pfam" id="PF02204">
    <property type="entry name" value="VPS9"/>
    <property type="match status" value="1"/>
</dbReference>
<keyword evidence="4" id="KW-1185">Reference proteome</keyword>
<dbReference type="InterPro" id="IPR045046">
    <property type="entry name" value="Vps9-like"/>
</dbReference>
<gene>
    <name evidence="3" type="ORF">COCON_G00215070</name>
</gene>
<dbReference type="InterPro" id="IPR003123">
    <property type="entry name" value="VPS9"/>
</dbReference>
<dbReference type="PANTHER" id="PTHR23101">
    <property type="entry name" value="RAB GDP/GTP EXCHANGE FACTOR"/>
    <property type="match status" value="1"/>
</dbReference>
<dbReference type="GO" id="GO:0016192">
    <property type="term" value="P:vesicle-mediated transport"/>
    <property type="evidence" value="ECO:0007669"/>
    <property type="project" value="InterPro"/>
</dbReference>
<name>A0A9Q1CY55_CONCO</name>
<dbReference type="PROSITE" id="PS51205">
    <property type="entry name" value="VPS9"/>
    <property type="match status" value="1"/>
</dbReference>
<feature type="region of interest" description="Disordered" evidence="1">
    <location>
        <begin position="370"/>
        <end position="418"/>
    </location>
</feature>